<organism evidence="2 3">
    <name type="scientific">Sphingomonas oligophenolica</name>
    <dbReference type="NCBI Taxonomy" id="301154"/>
    <lineage>
        <taxon>Bacteria</taxon>
        <taxon>Pseudomonadati</taxon>
        <taxon>Pseudomonadota</taxon>
        <taxon>Alphaproteobacteria</taxon>
        <taxon>Sphingomonadales</taxon>
        <taxon>Sphingomonadaceae</taxon>
        <taxon>Sphingomonas</taxon>
    </lineage>
</organism>
<dbReference type="SUPFAM" id="SSF46894">
    <property type="entry name" value="C-terminal effector domain of the bipartite response regulators"/>
    <property type="match status" value="1"/>
</dbReference>
<sequence length="368" mass="40657">MPADLPPGDLLEALFEGIFEQPTWSRFLDRLRAVTRADYASLIFRPPAPARPSVVHLYSGEGSPPLIQQLYRDRLHKSDPLPYHQFEEGRVHALEALLDTGDPADQAFFHALLAPSGMNFVRQMRVVEQSGVNVWLTLSRRGATFEPEQHALVEALAPWLRTALRTYVALERERFAASLANEATRRLDLGWLTLDAAGRVLETNAQGAQILENSNILRRDGRGMLSARSPEMRQEIAGEIAALLADPGRRSRAMILSREPWLDMLLMPANRHMISSGPPPALIAYVHADSGSSADRCAQLAHLFGLLPSEARLALALSRGMTIAEAAAELGLTIQTARTYSKIIYGKTGARGQTDLVRFIHRSMLAFA</sequence>
<dbReference type="SMART" id="SM00421">
    <property type="entry name" value="HTH_LUXR"/>
    <property type="match status" value="1"/>
</dbReference>
<reference evidence="2 3" key="1">
    <citation type="submission" date="2024-05" db="EMBL/GenBank/DDBJ databases">
        <authorList>
            <person name="Liu Q."/>
            <person name="Xin Y.-H."/>
        </authorList>
    </citation>
    <scope>NUCLEOTIDE SEQUENCE [LARGE SCALE GENOMIC DNA]</scope>
    <source>
        <strain evidence="2 3">CGMCC 1.10181</strain>
    </source>
</reference>
<dbReference type="Proteomes" id="UP001419910">
    <property type="component" value="Unassembled WGS sequence"/>
</dbReference>
<comment type="caution">
    <text evidence="2">The sequence shown here is derived from an EMBL/GenBank/DDBJ whole genome shotgun (WGS) entry which is preliminary data.</text>
</comment>
<dbReference type="InterPro" id="IPR016032">
    <property type="entry name" value="Sig_transdc_resp-reg_C-effctor"/>
</dbReference>
<evidence type="ECO:0000313" key="2">
    <source>
        <dbReference type="EMBL" id="MEN2789899.1"/>
    </source>
</evidence>
<keyword evidence="3" id="KW-1185">Reference proteome</keyword>
<gene>
    <name evidence="2" type="ORF">ABC974_09705</name>
</gene>
<name>A0ABU9Y273_9SPHN</name>
<feature type="domain" description="HTH luxR-type" evidence="1">
    <location>
        <begin position="303"/>
        <end position="360"/>
    </location>
</feature>
<protein>
    <submittedName>
        <fullName evidence="2">Helix-turn-helix transcriptional regulator</fullName>
    </submittedName>
</protein>
<evidence type="ECO:0000313" key="3">
    <source>
        <dbReference type="Proteomes" id="UP001419910"/>
    </source>
</evidence>
<dbReference type="EMBL" id="JBDIME010000006">
    <property type="protein sequence ID" value="MEN2789899.1"/>
    <property type="molecule type" value="Genomic_DNA"/>
</dbReference>
<dbReference type="InterPro" id="IPR000792">
    <property type="entry name" value="Tscrpt_reg_LuxR_C"/>
</dbReference>
<dbReference type="RefSeq" id="WP_343891315.1">
    <property type="nucleotide sequence ID" value="NZ_BAAAEH010000040.1"/>
</dbReference>
<evidence type="ECO:0000259" key="1">
    <source>
        <dbReference type="SMART" id="SM00421"/>
    </source>
</evidence>
<proteinExistence type="predicted"/>
<dbReference type="InterPro" id="IPR036388">
    <property type="entry name" value="WH-like_DNA-bd_sf"/>
</dbReference>
<accession>A0ABU9Y273</accession>
<dbReference type="Gene3D" id="1.10.10.10">
    <property type="entry name" value="Winged helix-like DNA-binding domain superfamily/Winged helix DNA-binding domain"/>
    <property type="match status" value="1"/>
</dbReference>